<dbReference type="EMBL" id="VCDP01000007">
    <property type="protein sequence ID" value="MDX7998164.1"/>
    <property type="molecule type" value="Genomic_DNA"/>
</dbReference>
<evidence type="ECO:0000313" key="2">
    <source>
        <dbReference type="Proteomes" id="UP001271640"/>
    </source>
</evidence>
<reference evidence="2" key="1">
    <citation type="journal article" date="2024" name="Toxins">
        <title>Genome Sequence Analysis of Native Xenorhabdus Strains Isolated from Entomopathogenic Nematodes in Argentina.</title>
        <authorList>
            <person name="Palma L."/>
            <person name="Frizzo L."/>
            <person name="Kaiser S."/>
            <person name="Berry C."/>
            <person name="Caballero P."/>
            <person name="Bode H.B."/>
            <person name="Del Valle E.E."/>
        </authorList>
    </citation>
    <scope>NUCLEOTIDE SEQUENCE [LARGE SCALE GENOMIC DNA]</scope>
    <source>
        <strain evidence="2">Reich</strain>
    </source>
</reference>
<comment type="caution">
    <text evidence="1">The sequence shown here is derived from an EMBL/GenBank/DDBJ whole genome shotgun (WGS) entry which is preliminary data.</text>
</comment>
<dbReference type="RefSeq" id="WP_319924902.1">
    <property type="nucleotide sequence ID" value="NZ_VCDP01000007.1"/>
</dbReference>
<evidence type="ECO:0000313" key="1">
    <source>
        <dbReference type="EMBL" id="MDX7998164.1"/>
    </source>
</evidence>
<accession>A0ABU4SHV6</accession>
<organism evidence="1 2">
    <name type="scientific">Xenorhabdus littoralis</name>
    <dbReference type="NCBI Taxonomy" id="2582835"/>
    <lineage>
        <taxon>Bacteria</taxon>
        <taxon>Pseudomonadati</taxon>
        <taxon>Pseudomonadota</taxon>
        <taxon>Gammaproteobacteria</taxon>
        <taxon>Enterobacterales</taxon>
        <taxon>Morganellaceae</taxon>
        <taxon>Xenorhabdus</taxon>
    </lineage>
</organism>
<sequence>MFDFVFIIPWRAVTKAFYIWYMKEYFSMAEHHEDSLQEKLKKYLSQSLLKKIHEATRCHAPGEFDDYGSNQLNIMNIILLKPKMAMLIG</sequence>
<keyword evidence="2" id="KW-1185">Reference proteome</keyword>
<dbReference type="Gene3D" id="3.10.450.50">
    <property type="match status" value="1"/>
</dbReference>
<protein>
    <submittedName>
        <fullName evidence="1">Uncharacterized protein</fullName>
    </submittedName>
</protein>
<gene>
    <name evidence="1" type="ORF">FE394_02865</name>
</gene>
<dbReference type="Proteomes" id="UP001271640">
    <property type="component" value="Unassembled WGS sequence"/>
</dbReference>
<name>A0ABU4SHV6_9GAMM</name>
<proteinExistence type="predicted"/>